<feature type="region of interest" description="Disordered" evidence="1">
    <location>
        <begin position="112"/>
        <end position="282"/>
    </location>
</feature>
<reference evidence="3 4" key="1">
    <citation type="submission" date="2018-09" db="EMBL/GenBank/DDBJ databases">
        <title>Genome sequencing of strain 2DFW10M-5.</title>
        <authorList>
            <person name="Heo J."/>
            <person name="Kim S.-J."/>
            <person name="Kwon S.-W."/>
        </authorList>
    </citation>
    <scope>NUCLEOTIDE SEQUENCE [LARGE SCALE GENOMIC DNA]</scope>
    <source>
        <strain evidence="3 4">2DFW10M-5</strain>
    </source>
</reference>
<name>A0A387BQI6_9MICO</name>
<feature type="compositionally biased region" description="Pro residues" evidence="1">
    <location>
        <begin position="261"/>
        <end position="273"/>
    </location>
</feature>
<feature type="compositionally biased region" description="Low complexity" evidence="1">
    <location>
        <begin position="192"/>
        <end position="225"/>
    </location>
</feature>
<keyword evidence="2" id="KW-0812">Transmembrane</keyword>
<evidence type="ECO:0000313" key="4">
    <source>
        <dbReference type="Proteomes" id="UP000275069"/>
    </source>
</evidence>
<dbReference type="EMBL" id="CP032624">
    <property type="protein sequence ID" value="AYG04802.1"/>
    <property type="molecule type" value="Genomic_DNA"/>
</dbReference>
<feature type="transmembrane region" description="Helical" evidence="2">
    <location>
        <begin position="65"/>
        <end position="86"/>
    </location>
</feature>
<keyword evidence="2" id="KW-1133">Transmembrane helix</keyword>
<evidence type="ECO:0000256" key="2">
    <source>
        <dbReference type="SAM" id="Phobius"/>
    </source>
</evidence>
<dbReference type="RefSeq" id="WP_120790330.1">
    <property type="nucleotide sequence ID" value="NZ_CP032624.1"/>
</dbReference>
<dbReference type="KEGG" id="gry:D7I44_15545"/>
<proteinExistence type="predicted"/>
<feature type="compositionally biased region" description="Polar residues" evidence="1">
    <location>
        <begin position="171"/>
        <end position="189"/>
    </location>
</feature>
<keyword evidence="2" id="KW-0472">Membrane</keyword>
<dbReference type="Proteomes" id="UP000275069">
    <property type="component" value="Chromosome"/>
</dbReference>
<dbReference type="AlphaFoldDB" id="A0A387BQI6"/>
<organism evidence="3 4">
    <name type="scientific">Gryllotalpicola protaetiae</name>
    <dbReference type="NCBI Taxonomy" id="2419771"/>
    <lineage>
        <taxon>Bacteria</taxon>
        <taxon>Bacillati</taxon>
        <taxon>Actinomycetota</taxon>
        <taxon>Actinomycetes</taxon>
        <taxon>Micrococcales</taxon>
        <taxon>Microbacteriaceae</taxon>
        <taxon>Gryllotalpicola</taxon>
    </lineage>
</organism>
<evidence type="ECO:0000313" key="3">
    <source>
        <dbReference type="EMBL" id="AYG04802.1"/>
    </source>
</evidence>
<gene>
    <name evidence="3" type="ORF">D7I44_15545</name>
</gene>
<protein>
    <submittedName>
        <fullName evidence="3">Uncharacterized protein</fullName>
    </submittedName>
</protein>
<evidence type="ECO:0000256" key="1">
    <source>
        <dbReference type="SAM" id="MobiDB-lite"/>
    </source>
</evidence>
<accession>A0A387BQI6</accession>
<sequence length="282" mass="27758">MTPEDGVTQIEADDALLDAIAAGAADSGADHAVTVLAGIVAAVDEIAPRGAASGSGRRLRRRGGLWGISLGVSIVVAAGGGLSAAATDRLPEPVQRFVVGVAPIVLPADADQAVASPTADPPRAADPDSSRRAPAPTAGDDRRAPTAETDLSPAGASGDRAPDVGYGPSATGGSTWSRTAWTPHSSRGSWWSAAPAPTYYPAPSDAPAAHAAPTSSPTPTSTVSPAGGGGTAPVRGPQPGHVGHGHPSPPSPAAHTTAPAPRQPTQPPQPLPSPTESARRGG</sequence>
<keyword evidence="4" id="KW-1185">Reference proteome</keyword>